<keyword evidence="1" id="KW-0472">Membrane</keyword>
<dbReference type="InterPro" id="IPR037522">
    <property type="entry name" value="HD_GYP_dom"/>
</dbReference>
<proteinExistence type="predicted"/>
<dbReference type="InterPro" id="IPR003607">
    <property type="entry name" value="HD/PDEase_dom"/>
</dbReference>
<reference evidence="3" key="1">
    <citation type="submission" date="2023-12" db="EMBL/GenBank/DDBJ databases">
        <title>Fervidustalea candida gen. nov., sp. nov., a novel member of the family Paenibacillaceae isolated from a geothermal area.</title>
        <authorList>
            <person name="Li W.-J."/>
            <person name="Jiao J.-Y."/>
            <person name="Chen Y."/>
        </authorList>
    </citation>
    <scope>NUCLEOTIDE SEQUENCE</scope>
    <source>
        <strain evidence="3">SYSU GA230002</strain>
    </source>
</reference>
<keyword evidence="4" id="KW-1185">Reference proteome</keyword>
<comment type="caution">
    <text evidence="3">The sequence shown here is derived from an EMBL/GenBank/DDBJ whole genome shotgun (WGS) entry which is preliminary data.</text>
</comment>
<evidence type="ECO:0000256" key="1">
    <source>
        <dbReference type="SAM" id="Phobius"/>
    </source>
</evidence>
<protein>
    <submittedName>
        <fullName evidence="3">HD domain-containing phosphohydrolase</fullName>
    </submittedName>
</protein>
<dbReference type="CDD" id="cd00077">
    <property type="entry name" value="HDc"/>
    <property type="match status" value="1"/>
</dbReference>
<feature type="transmembrane region" description="Helical" evidence="1">
    <location>
        <begin position="23"/>
        <end position="46"/>
    </location>
</feature>
<name>A0ABU5ZFU2_9BACL</name>
<evidence type="ECO:0000313" key="3">
    <source>
        <dbReference type="EMBL" id="MEB3101365.1"/>
    </source>
</evidence>
<organism evidence="3 4">
    <name type="scientific">Ferviditalea candida</name>
    <dbReference type="NCBI Taxonomy" id="3108399"/>
    <lineage>
        <taxon>Bacteria</taxon>
        <taxon>Bacillati</taxon>
        <taxon>Bacillota</taxon>
        <taxon>Bacilli</taxon>
        <taxon>Bacillales</taxon>
        <taxon>Paenibacillaceae</taxon>
        <taxon>Ferviditalea</taxon>
    </lineage>
</organism>
<dbReference type="PANTHER" id="PTHR43155">
    <property type="entry name" value="CYCLIC DI-GMP PHOSPHODIESTERASE PA4108-RELATED"/>
    <property type="match status" value="1"/>
</dbReference>
<dbReference type="PROSITE" id="PS51832">
    <property type="entry name" value="HD_GYP"/>
    <property type="match status" value="1"/>
</dbReference>
<dbReference type="SUPFAM" id="SSF109604">
    <property type="entry name" value="HD-domain/PDEase-like"/>
    <property type="match status" value="1"/>
</dbReference>
<dbReference type="Gene3D" id="1.10.3210.10">
    <property type="entry name" value="Hypothetical protein af1432"/>
    <property type="match status" value="1"/>
</dbReference>
<gene>
    <name evidence="3" type="ORF">VF724_06770</name>
</gene>
<keyword evidence="1" id="KW-0812">Transmembrane</keyword>
<feature type="domain" description="HD-GYP" evidence="2">
    <location>
        <begin position="377"/>
        <end position="572"/>
    </location>
</feature>
<accession>A0ABU5ZFU2</accession>
<evidence type="ECO:0000313" key="4">
    <source>
        <dbReference type="Proteomes" id="UP001310386"/>
    </source>
</evidence>
<dbReference type="Proteomes" id="UP001310386">
    <property type="component" value="Unassembled WGS sequence"/>
</dbReference>
<dbReference type="EMBL" id="JAYJLD010000007">
    <property type="protein sequence ID" value="MEB3101365.1"/>
    <property type="molecule type" value="Genomic_DNA"/>
</dbReference>
<dbReference type="Pfam" id="PF13487">
    <property type="entry name" value="HD_5"/>
    <property type="match status" value="1"/>
</dbReference>
<sequence>MFRFAESLLIQLQVKGLLADTGFSVLTISWTAAAAVLIGLLAWGIYQRRIAQRWRQAYERAFRVVEMIKPERGLENNLDDILEFFSQIVEAPVYAKYLYMPKNCCYVLKAVRHSTKDFGKVGPSYGGLAEYQKEEYRPPLSIEADPVSEQIRIDSDGEVPLLTILLGNAKGMIRIGPFKGKLTKPVRQALEEMAGLFGHGLDTIIRTEEMMEQGEIVVASGRAMQQIGQIARTRDLTLDYIIRLSFQTIHASGGCYIENKGGRHQIPVAVGLERQILEILQADGQTLGWLESLFYEKDYKLLKRGDPEFYQMPPYMAGIGMEALAVLQVDTGSRDFLLFWFERLSGEEEEMTALGTMRLIHENIQNIISQQLSLRQLSAAYSGILSGLVQLMDNLSPYTIGYSEMMSRYSIIIAKEMGLPEKEIRDVALAAYLSNIGMFGISADLYQKEGKFTEREFAMMKLHTEVGASIVRTTIGNENVAELILYHHERMDGNGYPVGLKRSEIPAGSRIIAVVQTFLAKINGRPYREPLPFHRALQTLRAAAGAQLDFEIVELFIGWFDRKQKSPQLKGRSLGACWEMCCVPKNVCEQCPAYLRTDVNCWEAEGNNCRAHGKACETCFVRTEYVYRSERT</sequence>
<evidence type="ECO:0000259" key="2">
    <source>
        <dbReference type="PROSITE" id="PS51832"/>
    </source>
</evidence>
<dbReference type="RefSeq" id="WP_371753481.1">
    <property type="nucleotide sequence ID" value="NZ_JAYJLD010000007.1"/>
</dbReference>
<keyword evidence="1" id="KW-1133">Transmembrane helix</keyword>